<gene>
    <name evidence="2" type="ORF">O181_059402</name>
</gene>
<dbReference type="EMBL" id="AVOT02027581">
    <property type="protein sequence ID" value="MBW0519687.1"/>
    <property type="molecule type" value="Genomic_DNA"/>
</dbReference>
<evidence type="ECO:0000313" key="2">
    <source>
        <dbReference type="EMBL" id="MBW0519687.1"/>
    </source>
</evidence>
<protein>
    <submittedName>
        <fullName evidence="2">Uncharacterized protein</fullName>
    </submittedName>
</protein>
<evidence type="ECO:0000256" key="1">
    <source>
        <dbReference type="SAM" id="MobiDB-lite"/>
    </source>
</evidence>
<feature type="region of interest" description="Disordered" evidence="1">
    <location>
        <begin position="88"/>
        <end position="111"/>
    </location>
</feature>
<feature type="compositionally biased region" description="Acidic residues" evidence="1">
    <location>
        <begin position="96"/>
        <end position="111"/>
    </location>
</feature>
<dbReference type="OrthoDB" id="2506837at2759"/>
<proteinExistence type="predicted"/>
<evidence type="ECO:0000313" key="3">
    <source>
        <dbReference type="Proteomes" id="UP000765509"/>
    </source>
</evidence>
<organism evidence="2 3">
    <name type="scientific">Austropuccinia psidii MF-1</name>
    <dbReference type="NCBI Taxonomy" id="1389203"/>
    <lineage>
        <taxon>Eukaryota</taxon>
        <taxon>Fungi</taxon>
        <taxon>Dikarya</taxon>
        <taxon>Basidiomycota</taxon>
        <taxon>Pucciniomycotina</taxon>
        <taxon>Pucciniomycetes</taxon>
        <taxon>Pucciniales</taxon>
        <taxon>Sphaerophragmiaceae</taxon>
        <taxon>Austropuccinia</taxon>
    </lineage>
</organism>
<dbReference type="AlphaFoldDB" id="A0A9Q3HXE3"/>
<keyword evidence="3" id="KW-1185">Reference proteome</keyword>
<reference evidence="2" key="1">
    <citation type="submission" date="2021-03" db="EMBL/GenBank/DDBJ databases">
        <title>Draft genome sequence of rust myrtle Austropuccinia psidii MF-1, a brazilian biotype.</title>
        <authorList>
            <person name="Quecine M.C."/>
            <person name="Pachon D.M.R."/>
            <person name="Bonatelli M.L."/>
            <person name="Correr F.H."/>
            <person name="Franceschini L.M."/>
            <person name="Leite T.F."/>
            <person name="Margarido G.R.A."/>
            <person name="Almeida C.A."/>
            <person name="Ferrarezi J.A."/>
            <person name="Labate C.A."/>
        </authorList>
    </citation>
    <scope>NUCLEOTIDE SEQUENCE</scope>
    <source>
        <strain evidence="2">MF-1</strain>
    </source>
</reference>
<accession>A0A9Q3HXE3</accession>
<dbReference type="Proteomes" id="UP000765509">
    <property type="component" value="Unassembled WGS sequence"/>
</dbReference>
<name>A0A9Q3HXE3_9BASI</name>
<sequence length="111" mass="12943">MSLPVFQQRNLVDKNSLAFFPDPTRSLFPPQNNDHNFLEKWSDWKLSKEFSNKTLKFYGLDEVEVDSEGEDVESGMIDLEVPIEGDKDGEWSRIYDEDEDKDYVQSSEEEG</sequence>
<comment type="caution">
    <text evidence="2">The sequence shown here is derived from an EMBL/GenBank/DDBJ whole genome shotgun (WGS) entry which is preliminary data.</text>
</comment>